<evidence type="ECO:0000256" key="4">
    <source>
        <dbReference type="ARBA" id="ARBA00022475"/>
    </source>
</evidence>
<name>A0ABR9T0S9_9PSED</name>
<dbReference type="NCBIfam" id="TIGR02532">
    <property type="entry name" value="IV_pilin_GFxxxE"/>
    <property type="match status" value="1"/>
</dbReference>
<keyword evidence="7 10" id="KW-0812">Transmembrane</keyword>
<reference evidence="11 12" key="1">
    <citation type="submission" date="2020-10" db="EMBL/GenBank/DDBJ databases">
        <title>The draft genomes of Cyclamen pathogen Pseudomonas sp.</title>
        <authorList>
            <person name="Fujikawa T."/>
            <person name="Sawada H."/>
        </authorList>
    </citation>
    <scope>NUCLEOTIDE SEQUENCE [LARGE SCALE GENOMIC DNA]</scope>
    <source>
        <strain evidence="11 12">MAFF 301449</strain>
    </source>
</reference>
<proteinExistence type="inferred from homology"/>
<organism evidence="11 12">
    <name type="scientific">Pseudomonas cyclaminis</name>
    <dbReference type="NCBI Taxonomy" id="2781239"/>
    <lineage>
        <taxon>Bacteria</taxon>
        <taxon>Pseudomonadati</taxon>
        <taxon>Pseudomonadota</taxon>
        <taxon>Gammaproteobacteria</taxon>
        <taxon>Pseudomonadales</taxon>
        <taxon>Pseudomonadaceae</taxon>
        <taxon>Pseudomonas</taxon>
    </lineage>
</organism>
<comment type="similarity">
    <text evidence="2">Belongs to the GSP J family.</text>
</comment>
<dbReference type="RefSeq" id="WP_193861706.1">
    <property type="nucleotide sequence ID" value="NZ_JADDUM010000321.1"/>
</dbReference>
<keyword evidence="9 10" id="KW-0472">Membrane</keyword>
<dbReference type="PANTHER" id="PTHR39583:SF2">
    <property type="entry name" value="TYPE II SECRETION SYSTEM PROTEIN J"/>
    <property type="match status" value="1"/>
</dbReference>
<keyword evidence="5" id="KW-0488">Methylation</keyword>
<evidence type="ECO:0000256" key="5">
    <source>
        <dbReference type="ARBA" id="ARBA00022481"/>
    </source>
</evidence>
<evidence type="ECO:0000256" key="9">
    <source>
        <dbReference type="ARBA" id="ARBA00023136"/>
    </source>
</evidence>
<dbReference type="EMBL" id="JADDUM010000321">
    <property type="protein sequence ID" value="MBE8594697.1"/>
    <property type="molecule type" value="Genomic_DNA"/>
</dbReference>
<keyword evidence="12" id="KW-1185">Reference proteome</keyword>
<gene>
    <name evidence="11" type="ORF">IQK56_29475</name>
</gene>
<evidence type="ECO:0000313" key="11">
    <source>
        <dbReference type="EMBL" id="MBE8594697.1"/>
    </source>
</evidence>
<dbReference type="PANTHER" id="PTHR39583">
    <property type="entry name" value="TYPE II SECRETION SYSTEM PROTEIN J-RELATED"/>
    <property type="match status" value="1"/>
</dbReference>
<dbReference type="InterPro" id="IPR012902">
    <property type="entry name" value="N_methyl_site"/>
</dbReference>
<evidence type="ECO:0000256" key="1">
    <source>
        <dbReference type="ARBA" id="ARBA00004377"/>
    </source>
</evidence>
<accession>A0ABR9T0S9</accession>
<evidence type="ECO:0000256" key="3">
    <source>
        <dbReference type="ARBA" id="ARBA00021539"/>
    </source>
</evidence>
<evidence type="ECO:0000256" key="6">
    <source>
        <dbReference type="ARBA" id="ARBA00022519"/>
    </source>
</evidence>
<evidence type="ECO:0000256" key="2">
    <source>
        <dbReference type="ARBA" id="ARBA00011084"/>
    </source>
</evidence>
<evidence type="ECO:0000313" key="12">
    <source>
        <dbReference type="Proteomes" id="UP000613075"/>
    </source>
</evidence>
<dbReference type="Proteomes" id="UP000613075">
    <property type="component" value="Unassembled WGS sequence"/>
</dbReference>
<keyword evidence="6" id="KW-0997">Cell inner membrane</keyword>
<protein>
    <recommendedName>
        <fullName evidence="3">Type II secretion system protein J</fullName>
    </recommendedName>
</protein>
<dbReference type="SUPFAM" id="SSF54523">
    <property type="entry name" value="Pili subunits"/>
    <property type="match status" value="1"/>
</dbReference>
<keyword evidence="4" id="KW-1003">Cell membrane</keyword>
<dbReference type="PROSITE" id="PS00409">
    <property type="entry name" value="PROKAR_NTER_METHYL"/>
    <property type="match status" value="1"/>
</dbReference>
<comment type="caution">
    <text evidence="11">The sequence shown here is derived from an EMBL/GenBank/DDBJ whole genome shotgun (WGS) entry which is preliminary data.</text>
</comment>
<evidence type="ECO:0000256" key="10">
    <source>
        <dbReference type="SAM" id="Phobius"/>
    </source>
</evidence>
<dbReference type="InterPro" id="IPR045584">
    <property type="entry name" value="Pilin-like"/>
</dbReference>
<dbReference type="InterPro" id="IPR051621">
    <property type="entry name" value="T2SS_protein_J"/>
</dbReference>
<feature type="transmembrane region" description="Helical" evidence="10">
    <location>
        <begin position="7"/>
        <end position="28"/>
    </location>
</feature>
<dbReference type="Pfam" id="PF07963">
    <property type="entry name" value="N_methyl"/>
    <property type="match status" value="1"/>
</dbReference>
<evidence type="ECO:0000256" key="7">
    <source>
        <dbReference type="ARBA" id="ARBA00022692"/>
    </source>
</evidence>
<evidence type="ECO:0000256" key="8">
    <source>
        <dbReference type="ARBA" id="ARBA00022989"/>
    </source>
</evidence>
<dbReference type="Pfam" id="PF11612">
    <property type="entry name" value="T2SSJ"/>
    <property type="match status" value="1"/>
</dbReference>
<sequence length="214" mass="23653">MKRAERGFTLIEVMVAIMLMAVVSLIAWRGLDSVTRADHHLQASTEQTEALLRVLNQLQRDISLRASVELTAPKDDADGLAGVTVRSSDSKGFELDVIRSAPVAGGGLQRVRWWLKGDSLYRAAAPARDRFPLPAAKDGVVVLTGVSDLQVRVWEADKGWRQLSGNRRADPMGLEIRLVRQTAQGVERYRQVLGPLRVGVTEIKSQSRCWLTSV</sequence>
<comment type="subcellular location">
    <subcellularLocation>
        <location evidence="1">Cell inner membrane</location>
        <topology evidence="1">Single-pass membrane protein</topology>
    </subcellularLocation>
</comment>
<dbReference type="InterPro" id="IPR010055">
    <property type="entry name" value="T2SS_protein-GspJ"/>
</dbReference>
<keyword evidence="8 10" id="KW-1133">Transmembrane helix</keyword>